<dbReference type="RefSeq" id="WP_170834785.1">
    <property type="nucleotide sequence ID" value="NZ_FOHU01000009.1"/>
</dbReference>
<dbReference type="PANTHER" id="PTHR43236">
    <property type="entry name" value="ANTITOXIN HIGA1"/>
    <property type="match status" value="1"/>
</dbReference>
<reference evidence="2 3" key="1">
    <citation type="submission" date="2016-10" db="EMBL/GenBank/DDBJ databases">
        <authorList>
            <person name="de Groot N.N."/>
        </authorList>
    </citation>
    <scope>NUCLEOTIDE SEQUENCE [LARGE SCALE GENOMIC DNA]</scope>
    <source>
        <strain evidence="2 3">DSM 18979</strain>
    </source>
</reference>
<proteinExistence type="predicted"/>
<dbReference type="Gene3D" id="1.10.10.2910">
    <property type="match status" value="1"/>
</dbReference>
<feature type="domain" description="IrrE N-terminal-like" evidence="1">
    <location>
        <begin position="47"/>
        <end position="150"/>
    </location>
</feature>
<evidence type="ECO:0000313" key="3">
    <source>
        <dbReference type="Proteomes" id="UP000199568"/>
    </source>
</evidence>
<dbReference type="InterPro" id="IPR010359">
    <property type="entry name" value="IrrE_HExxH"/>
</dbReference>
<name>A0A1I0E161_9FIRM</name>
<keyword evidence="3" id="KW-1185">Reference proteome</keyword>
<dbReference type="EMBL" id="FOHU01000009">
    <property type="protein sequence ID" value="SET38458.1"/>
    <property type="molecule type" value="Genomic_DNA"/>
</dbReference>
<dbReference type="AlphaFoldDB" id="A0A1I0E161"/>
<sequence length="259" mass="30105">MKLYVNDVLQKYELKHPLDVRGLVNILGFDVKYVDTGGSDAYTIIVGGKKLILLNKNMMLKERINFTLAHELGHYFIPDHLEPLYKCNVNELISTKNLNNNDKEREADLFASELLMPTQFIKKSSDVNSLEDIINTARHYNVSIPAAAIKIIEHTEDVVCFVYCVKNIIKWFVASEDFNNYIKLKDIVRTSAPEHSSLNICKETYQRIINNRVPAYIWIDEVESDIFVEEEVVYYPEYETGYILIKADNLINYDEDLFY</sequence>
<dbReference type="PANTHER" id="PTHR43236:SF1">
    <property type="entry name" value="BLL7220 PROTEIN"/>
    <property type="match status" value="1"/>
</dbReference>
<organism evidence="2 3">
    <name type="scientific">Natronincola peptidivorans</name>
    <dbReference type="NCBI Taxonomy" id="426128"/>
    <lineage>
        <taxon>Bacteria</taxon>
        <taxon>Bacillati</taxon>
        <taxon>Bacillota</taxon>
        <taxon>Clostridia</taxon>
        <taxon>Peptostreptococcales</taxon>
        <taxon>Natronincolaceae</taxon>
        <taxon>Natronincola</taxon>
    </lineage>
</organism>
<dbReference type="Pfam" id="PF06114">
    <property type="entry name" value="Peptidase_M78"/>
    <property type="match status" value="1"/>
</dbReference>
<dbReference type="InterPro" id="IPR052345">
    <property type="entry name" value="Rad_response_metalloprotease"/>
</dbReference>
<gene>
    <name evidence="2" type="ORF">SAMN05660297_02250</name>
</gene>
<dbReference type="Proteomes" id="UP000199568">
    <property type="component" value="Unassembled WGS sequence"/>
</dbReference>
<protein>
    <recommendedName>
        <fullName evidence="1">IrrE N-terminal-like domain-containing protein</fullName>
    </recommendedName>
</protein>
<dbReference type="STRING" id="426128.SAMN05660297_02250"/>
<evidence type="ECO:0000259" key="1">
    <source>
        <dbReference type="Pfam" id="PF06114"/>
    </source>
</evidence>
<evidence type="ECO:0000313" key="2">
    <source>
        <dbReference type="EMBL" id="SET38458.1"/>
    </source>
</evidence>
<accession>A0A1I0E161</accession>